<accession>A0ABQ3V8A3</accession>
<protein>
    <recommendedName>
        <fullName evidence="4">DUF2961 domain-containing protein</fullName>
    </recommendedName>
</protein>
<feature type="signal peptide" evidence="1">
    <location>
        <begin position="1"/>
        <end position="36"/>
    </location>
</feature>
<feature type="chain" id="PRO_5045748752" description="DUF2961 domain-containing protein" evidence="1">
    <location>
        <begin position="37"/>
        <end position="959"/>
    </location>
</feature>
<dbReference type="Gene3D" id="2.60.120.1390">
    <property type="match status" value="2"/>
</dbReference>
<dbReference type="RefSeq" id="WP_201359883.1">
    <property type="nucleotide sequence ID" value="NZ_BNJJ01000001.1"/>
</dbReference>
<evidence type="ECO:0000256" key="1">
    <source>
        <dbReference type="SAM" id="SignalP"/>
    </source>
</evidence>
<evidence type="ECO:0000313" key="3">
    <source>
        <dbReference type="Proteomes" id="UP000635565"/>
    </source>
</evidence>
<gene>
    <name evidence="2" type="ORF">KSZ_01900</name>
</gene>
<dbReference type="Pfam" id="PF11175">
    <property type="entry name" value="DUF2961"/>
    <property type="match status" value="1"/>
</dbReference>
<evidence type="ECO:0000313" key="2">
    <source>
        <dbReference type="EMBL" id="GHO82184.1"/>
    </source>
</evidence>
<dbReference type="EMBL" id="BNJJ01000001">
    <property type="protein sequence ID" value="GHO82184.1"/>
    <property type="molecule type" value="Genomic_DNA"/>
</dbReference>
<proteinExistence type="predicted"/>
<organism evidence="2 3">
    <name type="scientific">Dictyobacter formicarum</name>
    <dbReference type="NCBI Taxonomy" id="2778368"/>
    <lineage>
        <taxon>Bacteria</taxon>
        <taxon>Bacillati</taxon>
        <taxon>Chloroflexota</taxon>
        <taxon>Ktedonobacteria</taxon>
        <taxon>Ktedonobacterales</taxon>
        <taxon>Dictyobacteraceae</taxon>
        <taxon>Dictyobacter</taxon>
    </lineage>
</organism>
<name>A0ABQ3V8A3_9CHLR</name>
<keyword evidence="1" id="KW-0732">Signal</keyword>
<evidence type="ECO:0008006" key="4">
    <source>
        <dbReference type="Google" id="ProtNLM"/>
    </source>
</evidence>
<reference evidence="2 3" key="1">
    <citation type="journal article" date="2021" name="Int. J. Syst. Evol. Microbiol.">
        <title>Reticulibacter mediterranei gen. nov., sp. nov., within the new family Reticulibacteraceae fam. nov., and Ktedonospora formicarum gen. nov., sp. nov., Ktedonobacter robiniae sp. nov., Dictyobacter formicarum sp. nov. and Dictyobacter arantiisoli sp. nov., belonging to the class Ktedonobacteria.</title>
        <authorList>
            <person name="Yabe S."/>
            <person name="Zheng Y."/>
            <person name="Wang C.M."/>
            <person name="Sakai Y."/>
            <person name="Abe K."/>
            <person name="Yokota A."/>
            <person name="Donadio S."/>
            <person name="Cavaletti L."/>
            <person name="Monciardini P."/>
        </authorList>
    </citation>
    <scope>NUCLEOTIDE SEQUENCE [LARGE SCALE GENOMIC DNA]</scope>
    <source>
        <strain evidence="2 3">SOSP1-9</strain>
    </source>
</reference>
<dbReference type="Proteomes" id="UP000635565">
    <property type="component" value="Unassembled WGS sequence"/>
</dbReference>
<comment type="caution">
    <text evidence="2">The sequence shown here is derived from an EMBL/GenBank/DDBJ whole genome shotgun (WGS) entry which is preliminary data.</text>
</comment>
<dbReference type="InterPro" id="IPR021345">
    <property type="entry name" value="DUF2961"/>
</dbReference>
<sequence>MSTQRRLRFFQCLLALSASLLFGFSFFSAQSLVAHAATTGPQGLSALTSLDRLPYLKTDTAAAGQSSFDRTGGNGDWGNFLYTDSHGDHVLLDLTGPGTVYRMWFTGFDQANTIIKVYFDGSSTPKIDMPLIHLFDGSTPPFLSPLVATDAASSGGFVSYVPLSFHSAIKITTNTGGYYYNLGYHVYSSDTNVMTWTGAEDSTAARNEWMNAGNDPISTAGNTVTSGTFNLAAGATQPLLDINGHREIQSIKLHIPDVAQTRTAPAVKATDDGRAFTGSSSFTMALNPNNTGVNLTRRLDYGIGNQKATVSVDGQLVGTWFDSGSDQANRWLDSTFSIPQSFTAGKSSITIKVTFVSSDIDWNEFTYWAYSIVGNQKVLTDTLNVGNTASETAHSYTIVNQTWTGTRTFTYPPAVLPANPTDDGRAFTGSSSFTMALNPNNTGVNLTRRLDYGIGNQKATVSVDGQLVGTWFNSESDAVNRWRDSSFFIPSSFTAGKSSITIKVTSVSSDTDWTEFTYWAYSIIGDNQKTLTDTLDVGNTASETAHSYTIVNQTWTGTRTFTYPTTDSATVDTLNNTWLRITWDNQVTPSVYAPIGSLFGLGQFGVGSTQALMMGLDQSDWLYLYFPMPFANHAHIDLVSQRSSTTSNISYEIQYKPFTGSLHDVGYFSTQFNSETPTTTGTDALILNTQGAGQFLGVVQSMSGPLNRSFLEGDERIFVDGSGSPSIQGTGTEDFFNGGWYFLNGPYSNQMSGNPVGLSTSTSNETTAYRLFLQDAVPFHTSIHVSIEHGGVDDVNANYWDLAYYYLQPAHATLTDTLDVGNVASEQAHHYQIKGQTWTGTPSFQFEGSDSPTTIADDGRAFTGSSTFTMAINPNNTGVILRRRFDQGIINQKANILVDGTLVGTWYQAGGNSTSHWRENDFQIPASFTNDKKSITITIQFVSSSLDWNEFHYWAYSEQ</sequence>
<keyword evidence="3" id="KW-1185">Reference proteome</keyword>